<keyword evidence="6" id="KW-0547">Nucleotide-binding</keyword>
<evidence type="ECO:0008006" key="24">
    <source>
        <dbReference type="Google" id="ProtNLM"/>
    </source>
</evidence>
<keyword evidence="14" id="KW-0539">Nucleus</keyword>
<dbReference type="SUPFAM" id="SSF47095">
    <property type="entry name" value="HMG-box"/>
    <property type="match status" value="1"/>
</dbReference>
<dbReference type="Proteomes" id="UP001153712">
    <property type="component" value="Chromosome 5"/>
</dbReference>
<keyword evidence="8" id="KW-0378">Hydrolase</keyword>
<feature type="compositionally biased region" description="Basic residues" evidence="17">
    <location>
        <begin position="54"/>
        <end position="63"/>
    </location>
</feature>
<gene>
    <name evidence="22" type="ORF">PHYEVI_LOCUS8286</name>
</gene>
<dbReference type="InterPro" id="IPR014001">
    <property type="entry name" value="Helicase_ATP-bd"/>
</dbReference>
<feature type="compositionally biased region" description="Basic residues" evidence="17">
    <location>
        <begin position="663"/>
        <end position="673"/>
    </location>
</feature>
<dbReference type="InterPro" id="IPR009462">
    <property type="entry name" value="CHD_II_SANT-like"/>
</dbReference>
<keyword evidence="5" id="KW-0677">Repeat</keyword>
<dbReference type="GO" id="GO:0003682">
    <property type="term" value="F:chromatin binding"/>
    <property type="evidence" value="ECO:0007669"/>
    <property type="project" value="TreeGrafter"/>
</dbReference>
<dbReference type="InterPro" id="IPR001965">
    <property type="entry name" value="Znf_PHD"/>
</dbReference>
<protein>
    <recommendedName>
        <fullName evidence="24">Chromodomain-helicase-DNA-binding protein Mi-2 homolog</fullName>
    </recommendedName>
</protein>
<dbReference type="GO" id="GO:0008270">
    <property type="term" value="F:zinc ion binding"/>
    <property type="evidence" value="ECO:0007669"/>
    <property type="project" value="UniProtKB-KW"/>
</dbReference>
<feature type="compositionally biased region" description="Acidic residues" evidence="17">
    <location>
        <begin position="1"/>
        <end position="33"/>
    </location>
</feature>
<dbReference type="InterPro" id="IPR011011">
    <property type="entry name" value="Znf_FYVE_PHD"/>
</dbReference>
<dbReference type="CDD" id="cd17994">
    <property type="entry name" value="DEXHc_CHD3_4_5"/>
    <property type="match status" value="1"/>
</dbReference>
<dbReference type="CDD" id="cd15531">
    <property type="entry name" value="PHD1_CHD_II"/>
    <property type="match status" value="1"/>
</dbReference>
<evidence type="ECO:0000313" key="22">
    <source>
        <dbReference type="EMBL" id="CAG9861963.1"/>
    </source>
</evidence>
<reference evidence="22" key="1">
    <citation type="submission" date="2022-01" db="EMBL/GenBank/DDBJ databases">
        <authorList>
            <person name="King R."/>
        </authorList>
    </citation>
    <scope>NUCLEOTIDE SEQUENCE</scope>
</reference>
<feature type="compositionally biased region" description="Acidic residues" evidence="17">
    <location>
        <begin position="238"/>
        <end position="253"/>
    </location>
</feature>
<dbReference type="Pfam" id="PF00385">
    <property type="entry name" value="Chromo"/>
    <property type="match status" value="1"/>
</dbReference>
<evidence type="ECO:0000256" key="6">
    <source>
        <dbReference type="ARBA" id="ARBA00022741"/>
    </source>
</evidence>
<keyword evidence="10" id="KW-0067">ATP-binding</keyword>
<feature type="compositionally biased region" description="Basic and acidic residues" evidence="17">
    <location>
        <begin position="1661"/>
        <end position="1682"/>
    </location>
</feature>
<feature type="compositionally biased region" description="Basic residues" evidence="17">
    <location>
        <begin position="344"/>
        <end position="364"/>
    </location>
</feature>
<dbReference type="InterPro" id="IPR012957">
    <property type="entry name" value="CHD_C2"/>
</dbReference>
<evidence type="ECO:0000256" key="10">
    <source>
        <dbReference type="ARBA" id="ARBA00022840"/>
    </source>
</evidence>
<dbReference type="InterPro" id="IPR016197">
    <property type="entry name" value="Chromo-like_dom_sf"/>
</dbReference>
<dbReference type="Pfam" id="PF06465">
    <property type="entry name" value="DUF1087"/>
    <property type="match status" value="1"/>
</dbReference>
<feature type="domain" description="Helicase ATP-binding" evidence="20">
    <location>
        <begin position="729"/>
        <end position="911"/>
    </location>
</feature>
<evidence type="ECO:0000313" key="23">
    <source>
        <dbReference type="Proteomes" id="UP001153712"/>
    </source>
</evidence>
<feature type="compositionally biased region" description="Basic and acidic residues" evidence="17">
    <location>
        <begin position="1626"/>
        <end position="1654"/>
    </location>
</feature>
<accession>A0A9N9TP75</accession>
<evidence type="ECO:0000259" key="20">
    <source>
        <dbReference type="PROSITE" id="PS51192"/>
    </source>
</evidence>
<dbReference type="SMART" id="SM01146">
    <property type="entry name" value="DUF1086"/>
    <property type="match status" value="1"/>
</dbReference>
<dbReference type="CDD" id="cd18667">
    <property type="entry name" value="CD1_tandem_CHD3-4_like"/>
    <property type="match status" value="1"/>
</dbReference>
<evidence type="ECO:0000256" key="13">
    <source>
        <dbReference type="ARBA" id="ARBA00023163"/>
    </source>
</evidence>
<dbReference type="PANTHER" id="PTHR45623">
    <property type="entry name" value="CHROMODOMAIN-HELICASE-DNA-BINDING PROTEIN 3-RELATED-RELATED"/>
    <property type="match status" value="1"/>
</dbReference>
<feature type="compositionally biased region" description="Low complexity" evidence="17">
    <location>
        <begin position="1519"/>
        <end position="1547"/>
    </location>
</feature>
<dbReference type="Gene3D" id="2.40.50.40">
    <property type="match status" value="2"/>
</dbReference>
<feature type="compositionally biased region" description="Basic and acidic residues" evidence="17">
    <location>
        <begin position="1554"/>
        <end position="1619"/>
    </location>
</feature>
<feature type="compositionally biased region" description="Low complexity" evidence="17">
    <location>
        <begin position="94"/>
        <end position="104"/>
    </location>
</feature>
<organism evidence="22 23">
    <name type="scientific">Phyllotreta striolata</name>
    <name type="common">Striped flea beetle</name>
    <name type="synonym">Crioceris striolata</name>
    <dbReference type="NCBI Taxonomy" id="444603"/>
    <lineage>
        <taxon>Eukaryota</taxon>
        <taxon>Metazoa</taxon>
        <taxon>Ecdysozoa</taxon>
        <taxon>Arthropoda</taxon>
        <taxon>Hexapoda</taxon>
        <taxon>Insecta</taxon>
        <taxon>Pterygota</taxon>
        <taxon>Neoptera</taxon>
        <taxon>Endopterygota</taxon>
        <taxon>Coleoptera</taxon>
        <taxon>Polyphaga</taxon>
        <taxon>Cucujiformia</taxon>
        <taxon>Chrysomeloidea</taxon>
        <taxon>Chrysomelidae</taxon>
        <taxon>Galerucinae</taxon>
        <taxon>Alticini</taxon>
        <taxon>Phyllotreta</taxon>
    </lineage>
</organism>
<comment type="similarity">
    <text evidence="2">Belongs to the SNF2/RAD54 helicase family.</text>
</comment>
<dbReference type="GO" id="GO:0140658">
    <property type="term" value="F:ATP-dependent chromatin remodeler activity"/>
    <property type="evidence" value="ECO:0007669"/>
    <property type="project" value="TreeGrafter"/>
</dbReference>
<name>A0A9N9TP75_PHYSR</name>
<dbReference type="CDD" id="cd00084">
    <property type="entry name" value="HMG-box_SF"/>
    <property type="match status" value="1"/>
</dbReference>
<dbReference type="FunFam" id="1.10.10.60:FF:000037">
    <property type="entry name" value="chromodomain-helicase-DNA-binding protein 3 isoform X1"/>
    <property type="match status" value="1"/>
</dbReference>
<dbReference type="InterPro" id="IPR012958">
    <property type="entry name" value="CHD_N"/>
</dbReference>
<keyword evidence="13" id="KW-0804">Transcription</keyword>
<feature type="domain" description="Chromo" evidence="18">
    <location>
        <begin position="484"/>
        <end position="559"/>
    </location>
</feature>
<dbReference type="Pfam" id="PF06461">
    <property type="entry name" value="CHDII_SANT-like"/>
    <property type="match status" value="1"/>
</dbReference>
<dbReference type="PROSITE" id="PS51194">
    <property type="entry name" value="HELICASE_CTER"/>
    <property type="match status" value="1"/>
</dbReference>
<keyword evidence="12" id="KW-0238">DNA-binding</keyword>
<dbReference type="PROSITE" id="PS00690">
    <property type="entry name" value="DEAH_ATP_HELICASE"/>
    <property type="match status" value="1"/>
</dbReference>
<keyword evidence="9" id="KW-0862">Zinc</keyword>
<dbReference type="InterPro" id="IPR027417">
    <property type="entry name" value="P-loop_NTPase"/>
</dbReference>
<dbReference type="Gene3D" id="3.30.40.10">
    <property type="entry name" value="Zinc/RING finger domain, C3HC4 (zinc finger)"/>
    <property type="match status" value="2"/>
</dbReference>
<feature type="domain" description="Chromo" evidence="18">
    <location>
        <begin position="599"/>
        <end position="649"/>
    </location>
</feature>
<proteinExistence type="inferred from homology"/>
<dbReference type="PROSITE" id="PS51192">
    <property type="entry name" value="HELICASE_ATP_BIND_1"/>
    <property type="match status" value="1"/>
</dbReference>
<feature type="region of interest" description="Disordered" evidence="17">
    <location>
        <begin position="1516"/>
        <end position="1688"/>
    </location>
</feature>
<dbReference type="GO" id="GO:0000791">
    <property type="term" value="C:euchromatin"/>
    <property type="evidence" value="ECO:0007669"/>
    <property type="project" value="UniProtKB-ARBA"/>
</dbReference>
<evidence type="ECO:0000256" key="12">
    <source>
        <dbReference type="ARBA" id="ARBA00023125"/>
    </source>
</evidence>
<dbReference type="EMBL" id="OU900098">
    <property type="protein sequence ID" value="CAG9861963.1"/>
    <property type="molecule type" value="Genomic_DNA"/>
</dbReference>
<evidence type="ECO:0000256" key="16">
    <source>
        <dbReference type="PROSITE-ProRule" id="PRU00146"/>
    </source>
</evidence>
<dbReference type="GO" id="GO:0016887">
    <property type="term" value="F:ATP hydrolysis activity"/>
    <property type="evidence" value="ECO:0007669"/>
    <property type="project" value="TreeGrafter"/>
</dbReference>
<dbReference type="Pfam" id="PF00271">
    <property type="entry name" value="Helicase_C"/>
    <property type="match status" value="1"/>
</dbReference>
<feature type="region of interest" description="Disordered" evidence="17">
    <location>
        <begin position="199"/>
        <end position="370"/>
    </location>
</feature>
<evidence type="ECO:0000259" key="18">
    <source>
        <dbReference type="PROSITE" id="PS50013"/>
    </source>
</evidence>
<dbReference type="InterPro" id="IPR000953">
    <property type="entry name" value="Chromo/chromo_shadow_dom"/>
</dbReference>
<evidence type="ECO:0000256" key="11">
    <source>
        <dbReference type="ARBA" id="ARBA00023015"/>
    </source>
</evidence>
<dbReference type="Pfam" id="PF00628">
    <property type="entry name" value="PHD"/>
    <property type="match status" value="2"/>
</dbReference>
<feature type="region of interest" description="Disordered" evidence="17">
    <location>
        <begin position="659"/>
        <end position="703"/>
    </location>
</feature>
<feature type="domain" description="Helicase C-terminal" evidence="21">
    <location>
        <begin position="1043"/>
        <end position="1205"/>
    </location>
</feature>
<dbReference type="SMART" id="SM00490">
    <property type="entry name" value="HELICc"/>
    <property type="match status" value="1"/>
</dbReference>
<dbReference type="GO" id="GO:0003677">
    <property type="term" value="F:DNA binding"/>
    <property type="evidence" value="ECO:0007669"/>
    <property type="project" value="UniProtKB-KW"/>
</dbReference>
<dbReference type="SMART" id="SM00298">
    <property type="entry name" value="CHROMO"/>
    <property type="match status" value="2"/>
</dbReference>
<dbReference type="Gene3D" id="3.40.50.10810">
    <property type="entry name" value="Tandem AAA-ATPase domain"/>
    <property type="match status" value="1"/>
</dbReference>
<keyword evidence="4" id="KW-0479">Metal-binding</keyword>
<dbReference type="CDD" id="cd18662">
    <property type="entry name" value="CD2_tandem_CHD3-4_like"/>
    <property type="match status" value="1"/>
</dbReference>
<feature type="compositionally biased region" description="Acidic residues" evidence="17">
    <location>
        <begin position="82"/>
        <end position="93"/>
    </location>
</feature>
<evidence type="ECO:0000256" key="5">
    <source>
        <dbReference type="ARBA" id="ARBA00022737"/>
    </source>
</evidence>
<dbReference type="Pfam" id="PF00176">
    <property type="entry name" value="SNF2-rel_dom"/>
    <property type="match status" value="1"/>
</dbReference>
<dbReference type="CDD" id="cd18793">
    <property type="entry name" value="SF2_C_SNF"/>
    <property type="match status" value="1"/>
</dbReference>
<dbReference type="InterPro" id="IPR013083">
    <property type="entry name" value="Znf_RING/FYVE/PHD"/>
</dbReference>
<sequence length="1967" mass="223392">MASDDEVDDSYAGEEDAPEEAVEQVENDPDSEDIPPKGGVKDDDEDFEPEDSRKKKKGKKRKARGEEKRGKKRRKKRKNDSGDESDFAEEENGGMDSDYGGSSSKRGRKKGSNKHSSSSSTPTPANDSSGMPTIEQVCSTFGLTDVDVDYSEADMQNLTSYKLFQQHVRPLLAKENPKVPMSKLMMLVAAKWREFSNANPNLQGENEAPSTPAAEEVGYSKPNRSRASKEAAQRIVEADSEPYDDDFDEEDDEDKTKKKRSSRGRPSKSKKATKVPTLKIKLGKRKRGSSDEDADNSVGGSDRDSDAEFEQMLQDAEEPKSNKSNNGDEPAPSAEAAGDETPQPKRKAKTKIGCKTKKKRKMKSGKPEDENYEHQDYCEVCQQGGEIILCDTCPRAYHLVCLEPELEEAPEGKWSCPHCENEGPAEQDDDEHQEFCRVCKDGGELLCCDSCTSAYHTHCLNPPLTDIPDGDWKCPRCGCPPLIGKVAKILTWKWVEDPPKKKENGEEEKPTRHREFFVKWHELSYWHCSWITELQLDVYHPLMFRSYSRKYDMEEPPKLEEPLDESDTRCTRLLKMGGVNNDDELEEKYYKYGIKPEWLVVHRVINHRTMRDGRTLYLVKWRELTYDQATWEEDSDDIVGLKLAVEYYNDLRNACLSGSGGSKNKKGKGRKSKTKELMDDDDRNGPRRYTPPPEKPCTDLKKKMDKQPSYLDEGGMLHEYQLEGLNWLRYSWASGIDTILADEMGLGKTIQTIVFLYSLYKEGHCRGPFLISVPLSTIINWEREFEQWAPDFYCITYVGDKDCRAVIRENEISFEEGAVRGGRASRIRASSIKFNVLLTSYELISIDSACLGSIEWAVLVVDEAHRLKSNQSKFFKCLNSYNISYKLLLTGTPLQNNLEELFHLLNFLNGEKFNDLQNFQAEFADISKEDQVKKLHEMLGPHMLRRLKADVLKSMPSKSEFIVRVELSPMQKKYYKYILTRNFEALNPKGGGQQVSLLNIMMDLKKCCNHPYLFPAAAEEAPLGPHGNWDVGHLTRASGKLVLLSKMLKKLREQGHRVLIFSQMTKMLDILEDFLEGEGYKYERIDGAITGGLRQEAIDRFNAPGAPQFVFLLSTRAGGLGINLATADTVIIYDSDWNPHNDIQAFSRAHRIGQANKVMIYRFVTRNSVEERVTQVAKRKMMLTHLVVRPGMGGKGTNFTKQELDDILRFGTEELFKESEGKEDEAIHYDDKAVSELLDRSKEGIEQKESWANEYLSSFKVASYVTKEGETEEEVDTEIIKQEAENTDPAYWIKLLRHHYEQQQEDIARTLGKGKRVRKQVNYNDGGMTTDTREDTTWQENLSDYHSDFSAGSDEDKEDDDFDEKNDADLSRRSRRKMERKDEKDRPLPPLLARVGGNIEVLGFNSRQRKAFLNAIMRYGMPPQDAFNSQWLVRDLRGKSEKIFKAYVSLFMRHLCEPGADNADTFADGVPREGLSRQHVLTRIGVMSLIRKKVQEFEHINGEYSMPEVIKKSIMDQNKSSSTPTEVETPKSTTTSTSATPATSAAPSPAPNQAEDKDKEEKPAEEPKDKDVKAEAEDVAEKDKEKVKEEVDDAKESSPKTETPEPSLEADKSEIKSEVDSLSVTSEDKKEDKEDDVKMEETVLEPKEEPKEESATDEVEEVKKEEKVEKKEEKPKAEKKDKDEDEVMVIETDEPKEKDKKKEIDLEAKKRFMFNIADGGFTELHTLWLNEEKAASPGREYEIWHRRHDYWLLAGIVTHGYGRWQDIQADARFAIINEPFKMDVGKGNFLEIKNKFLARRFKLLEQALVIEEQLRRAAYLNLTQDPNHPAMSLNARFAEVECLAESHQHLSKESLAGNKPANAVLHKVLNQLEELLSDMKSDVSRLPATLARIPPVAQRLQMSERSILSRLAATSSSSNQSTTQVMSQFPAGFNAGNLPGFAGATANFSNFRPQYSVPGQPPAGFPS</sequence>
<dbReference type="OrthoDB" id="5857104at2759"/>
<dbReference type="SMART" id="SM01147">
    <property type="entry name" value="DUF1087"/>
    <property type="match status" value="1"/>
</dbReference>
<evidence type="ECO:0000259" key="19">
    <source>
        <dbReference type="PROSITE" id="PS50016"/>
    </source>
</evidence>
<evidence type="ECO:0000256" key="7">
    <source>
        <dbReference type="ARBA" id="ARBA00022771"/>
    </source>
</evidence>
<dbReference type="GO" id="GO:0005634">
    <property type="term" value="C:nucleus"/>
    <property type="evidence" value="ECO:0007669"/>
    <property type="project" value="UniProtKB-SubCell"/>
</dbReference>
<dbReference type="SUPFAM" id="SSF52540">
    <property type="entry name" value="P-loop containing nucleoside triphosphate hydrolases"/>
    <property type="match status" value="2"/>
</dbReference>
<evidence type="ECO:0000256" key="1">
    <source>
        <dbReference type="ARBA" id="ARBA00004123"/>
    </source>
</evidence>
<evidence type="ECO:0000259" key="21">
    <source>
        <dbReference type="PROSITE" id="PS51194"/>
    </source>
</evidence>
<evidence type="ECO:0000256" key="17">
    <source>
        <dbReference type="SAM" id="MobiDB-lite"/>
    </source>
</evidence>
<feature type="compositionally biased region" description="Polar residues" evidence="17">
    <location>
        <begin position="121"/>
        <end position="133"/>
    </location>
</feature>
<dbReference type="InterPro" id="IPR019787">
    <property type="entry name" value="Znf_PHD-finger"/>
</dbReference>
<evidence type="ECO:0000256" key="3">
    <source>
        <dbReference type="ARBA" id="ARBA00022553"/>
    </source>
</evidence>
<dbReference type="PROSITE" id="PS50016">
    <property type="entry name" value="ZF_PHD_2"/>
    <property type="match status" value="2"/>
</dbReference>
<dbReference type="InterPro" id="IPR023780">
    <property type="entry name" value="Chromo_domain"/>
</dbReference>
<dbReference type="GO" id="GO:0005524">
    <property type="term" value="F:ATP binding"/>
    <property type="evidence" value="ECO:0007669"/>
    <property type="project" value="UniProtKB-KW"/>
</dbReference>
<keyword evidence="3" id="KW-0597">Phosphoprotein</keyword>
<dbReference type="CDD" id="cd15532">
    <property type="entry name" value="PHD2_CHD_II"/>
    <property type="match status" value="1"/>
</dbReference>
<dbReference type="InterPro" id="IPR000330">
    <property type="entry name" value="SNF2_N"/>
</dbReference>
<dbReference type="Pfam" id="PF08073">
    <property type="entry name" value="CHDNT"/>
    <property type="match status" value="1"/>
</dbReference>
<dbReference type="PANTHER" id="PTHR45623:SF17">
    <property type="entry name" value="CHROMODOMAIN-HELICASE-DNA-BINDING PROTEIN 3-RELATED"/>
    <property type="match status" value="1"/>
</dbReference>
<keyword evidence="23" id="KW-1185">Reference proteome</keyword>
<dbReference type="GO" id="GO:0034728">
    <property type="term" value="P:nucleosome organization"/>
    <property type="evidence" value="ECO:0007669"/>
    <property type="project" value="UniProtKB-ARBA"/>
</dbReference>
<dbReference type="GO" id="GO:0042393">
    <property type="term" value="F:histone binding"/>
    <property type="evidence" value="ECO:0007669"/>
    <property type="project" value="TreeGrafter"/>
</dbReference>
<dbReference type="InterPro" id="IPR002464">
    <property type="entry name" value="DNA/RNA_helicase_DEAH_CS"/>
</dbReference>
<feature type="compositionally biased region" description="Basic residues" evidence="17">
    <location>
        <begin position="257"/>
        <end position="273"/>
    </location>
</feature>
<dbReference type="SMART" id="SM00487">
    <property type="entry name" value="DEXDc"/>
    <property type="match status" value="1"/>
</dbReference>
<feature type="compositionally biased region" description="Polar residues" evidence="17">
    <location>
        <begin position="1321"/>
        <end position="1330"/>
    </location>
</feature>
<feature type="region of interest" description="Disordered" evidence="17">
    <location>
        <begin position="1311"/>
        <end position="1390"/>
    </location>
</feature>
<evidence type="ECO:0000256" key="2">
    <source>
        <dbReference type="ARBA" id="ARBA00007025"/>
    </source>
</evidence>
<dbReference type="Gene3D" id="1.10.10.60">
    <property type="entry name" value="Homeodomain-like"/>
    <property type="match status" value="1"/>
</dbReference>
<dbReference type="SUPFAM" id="SSF57903">
    <property type="entry name" value="FYVE/PHD zinc finger"/>
    <property type="match status" value="1"/>
</dbReference>
<dbReference type="PROSITE" id="PS50013">
    <property type="entry name" value="CHROMO_2"/>
    <property type="match status" value="2"/>
</dbReference>
<dbReference type="FunFam" id="3.40.50.10810:FF:000001">
    <property type="entry name" value="chromodomain-helicase-DNA-binding protein 3 isoform X1"/>
    <property type="match status" value="1"/>
</dbReference>
<dbReference type="SUPFAM" id="SSF54160">
    <property type="entry name" value="Chromo domain-like"/>
    <property type="match status" value="2"/>
</dbReference>
<dbReference type="InterPro" id="IPR009463">
    <property type="entry name" value="DUF1087"/>
</dbReference>
<dbReference type="InterPro" id="IPR049730">
    <property type="entry name" value="SNF2/RAD54-like_C"/>
</dbReference>
<comment type="catalytic activity">
    <reaction evidence="15">
        <text>ATP + H2O = ADP + phosphate + H(+)</text>
        <dbReference type="Rhea" id="RHEA:13065"/>
        <dbReference type="ChEBI" id="CHEBI:15377"/>
        <dbReference type="ChEBI" id="CHEBI:15378"/>
        <dbReference type="ChEBI" id="CHEBI:30616"/>
        <dbReference type="ChEBI" id="CHEBI:43474"/>
        <dbReference type="ChEBI" id="CHEBI:456216"/>
    </reaction>
</comment>
<comment type="subcellular location">
    <subcellularLocation>
        <location evidence="1">Nucleus</location>
    </subcellularLocation>
</comment>
<evidence type="ECO:0000256" key="9">
    <source>
        <dbReference type="ARBA" id="ARBA00022833"/>
    </source>
</evidence>
<evidence type="ECO:0000256" key="4">
    <source>
        <dbReference type="ARBA" id="ARBA00022723"/>
    </source>
</evidence>
<evidence type="ECO:0000256" key="15">
    <source>
        <dbReference type="ARBA" id="ARBA00049360"/>
    </source>
</evidence>
<dbReference type="InterPro" id="IPR036910">
    <property type="entry name" value="HMG_box_dom_sf"/>
</dbReference>
<feature type="compositionally biased region" description="Acidic residues" evidence="17">
    <location>
        <begin position="1353"/>
        <end position="1364"/>
    </location>
</feature>
<keyword evidence="11" id="KW-0805">Transcription regulation</keyword>
<feature type="region of interest" description="Disordered" evidence="17">
    <location>
        <begin position="1"/>
        <end position="133"/>
    </location>
</feature>
<dbReference type="InterPro" id="IPR038718">
    <property type="entry name" value="SNF2-like_sf"/>
</dbReference>
<feature type="domain" description="PHD-type" evidence="19">
    <location>
        <begin position="433"/>
        <end position="480"/>
    </location>
</feature>
<dbReference type="FunFam" id="3.30.40.10:FF:000001">
    <property type="entry name" value="chromodomain-helicase-DNA-binding protein 3 isoform X1"/>
    <property type="match status" value="1"/>
</dbReference>
<dbReference type="Gene3D" id="3.40.50.300">
    <property type="entry name" value="P-loop containing nucleotide triphosphate hydrolases"/>
    <property type="match status" value="1"/>
</dbReference>
<dbReference type="FunFam" id="3.40.50.300:FF:000015">
    <property type="entry name" value="chromodomain-helicase-DNA-binding protein 9 isoform X1"/>
    <property type="match status" value="1"/>
</dbReference>
<evidence type="ECO:0000256" key="8">
    <source>
        <dbReference type="ARBA" id="ARBA00022801"/>
    </source>
</evidence>
<dbReference type="Pfam" id="PF08074">
    <property type="entry name" value="CHDCT2"/>
    <property type="match status" value="1"/>
</dbReference>
<dbReference type="SMART" id="SM00249">
    <property type="entry name" value="PHD"/>
    <property type="match status" value="2"/>
</dbReference>
<dbReference type="InterPro" id="IPR001650">
    <property type="entry name" value="Helicase_C-like"/>
</dbReference>
<feature type="domain" description="PHD-type" evidence="19">
    <location>
        <begin position="375"/>
        <end position="422"/>
    </location>
</feature>
<evidence type="ECO:0000256" key="14">
    <source>
        <dbReference type="ARBA" id="ARBA00023242"/>
    </source>
</evidence>
<keyword evidence="7 16" id="KW-0863">Zinc-finger</keyword>